<evidence type="ECO:0000313" key="3">
    <source>
        <dbReference type="Proteomes" id="UP001158576"/>
    </source>
</evidence>
<reference evidence="2 3" key="1">
    <citation type="submission" date="2021-04" db="EMBL/GenBank/DDBJ databases">
        <authorList>
            <person name="Bliznina A."/>
        </authorList>
    </citation>
    <scope>NUCLEOTIDE SEQUENCE [LARGE SCALE GENOMIC DNA]</scope>
</reference>
<feature type="region of interest" description="Disordered" evidence="1">
    <location>
        <begin position="1"/>
        <end position="28"/>
    </location>
</feature>
<evidence type="ECO:0000313" key="2">
    <source>
        <dbReference type="EMBL" id="CAG5086839.1"/>
    </source>
</evidence>
<evidence type="ECO:0000256" key="1">
    <source>
        <dbReference type="SAM" id="MobiDB-lite"/>
    </source>
</evidence>
<protein>
    <submittedName>
        <fullName evidence="2">Oidioi.mRNA.OKI2018_I69.PAR.g11375.t1.cds</fullName>
    </submittedName>
</protein>
<dbReference type="EMBL" id="OU015568">
    <property type="protein sequence ID" value="CAG5086839.1"/>
    <property type="molecule type" value="Genomic_DNA"/>
</dbReference>
<dbReference type="Proteomes" id="UP001158576">
    <property type="component" value="Chromosome PAR"/>
</dbReference>
<organism evidence="2 3">
    <name type="scientific">Oikopleura dioica</name>
    <name type="common">Tunicate</name>
    <dbReference type="NCBI Taxonomy" id="34765"/>
    <lineage>
        <taxon>Eukaryota</taxon>
        <taxon>Metazoa</taxon>
        <taxon>Chordata</taxon>
        <taxon>Tunicata</taxon>
        <taxon>Appendicularia</taxon>
        <taxon>Copelata</taxon>
        <taxon>Oikopleuridae</taxon>
        <taxon>Oikopleura</taxon>
    </lineage>
</organism>
<keyword evidence="3" id="KW-1185">Reference proteome</keyword>
<name>A0ABN7RW19_OIKDI</name>
<proteinExistence type="predicted"/>
<sequence length="222" mass="25481">MKNPNACESKRYHKNSIASNKRRLKMNLPVPDHMKETIEQQKNKRKKHEGPRTCVREGRKRITLAEKANMIEFWENEKAKNPDVNVSTVSSKFGLHKASFRSIIVLADEIKRAVLIPATANMISIPQEKRLRQMFEDAGVDFPPLPKKRKSDLPTDYEFTLSAVEISDIVTNVLSQCKFDPVEQIRFVMNFRELIETTNKIPIPSGKAFLPEFISNPNGMDD</sequence>
<gene>
    <name evidence="2" type="ORF">OKIOD_LOCUS2933</name>
</gene>
<accession>A0ABN7RW19</accession>